<keyword evidence="2" id="KW-0488">Methylation</keyword>
<keyword evidence="4 7" id="KW-1133">Transmembrane helix</keyword>
<dbReference type="InterPro" id="IPR010054">
    <property type="entry name" value="Type2_sec_GspG"/>
</dbReference>
<dbReference type="Proteomes" id="UP000319004">
    <property type="component" value="Chromosome"/>
</dbReference>
<feature type="compositionally biased region" description="Basic and acidic residues" evidence="6">
    <location>
        <begin position="136"/>
        <end position="149"/>
    </location>
</feature>
<evidence type="ECO:0000256" key="3">
    <source>
        <dbReference type="ARBA" id="ARBA00022692"/>
    </source>
</evidence>
<dbReference type="SUPFAM" id="SSF54523">
    <property type="entry name" value="Pili subunits"/>
    <property type="match status" value="1"/>
</dbReference>
<protein>
    <submittedName>
        <fullName evidence="9">Type II secretion system protein G</fullName>
    </submittedName>
</protein>
<feature type="transmembrane region" description="Helical" evidence="7">
    <location>
        <begin position="32"/>
        <end position="54"/>
    </location>
</feature>
<dbReference type="PANTHER" id="PTHR30093">
    <property type="entry name" value="GENERAL SECRETION PATHWAY PROTEIN G"/>
    <property type="match status" value="1"/>
</dbReference>
<dbReference type="PANTHER" id="PTHR30093:SF44">
    <property type="entry name" value="TYPE II SECRETION SYSTEM CORE PROTEIN G"/>
    <property type="match status" value="1"/>
</dbReference>
<dbReference type="Pfam" id="PF07963">
    <property type="entry name" value="N_methyl"/>
    <property type="match status" value="1"/>
</dbReference>
<dbReference type="OrthoDB" id="9795612at2"/>
<feature type="region of interest" description="Disordered" evidence="6">
    <location>
        <begin position="136"/>
        <end position="160"/>
    </location>
</feature>
<gene>
    <name evidence="9" type="primary">xcpT_3</name>
    <name evidence="9" type="ORF">Enr13x_24200</name>
</gene>
<dbReference type="NCBIfam" id="TIGR02532">
    <property type="entry name" value="IV_pilin_GFxxxE"/>
    <property type="match status" value="1"/>
</dbReference>
<evidence type="ECO:0000313" key="9">
    <source>
        <dbReference type="EMBL" id="QDV42572.1"/>
    </source>
</evidence>
<dbReference type="GO" id="GO:0015628">
    <property type="term" value="P:protein secretion by the type II secretion system"/>
    <property type="evidence" value="ECO:0007669"/>
    <property type="project" value="InterPro"/>
</dbReference>
<feature type="domain" description="Type II secretion system protein GspG C-terminal" evidence="8">
    <location>
        <begin position="54"/>
        <end position="150"/>
    </location>
</feature>
<accession>A0A518HP03</accession>
<comment type="subcellular location">
    <subcellularLocation>
        <location evidence="1">Membrane</location>
        <topology evidence="1">Single-pass membrane protein</topology>
    </subcellularLocation>
</comment>
<keyword evidence="3 7" id="KW-0812">Transmembrane</keyword>
<evidence type="ECO:0000259" key="8">
    <source>
        <dbReference type="Pfam" id="PF08334"/>
    </source>
</evidence>
<keyword evidence="10" id="KW-1185">Reference proteome</keyword>
<dbReference type="RefSeq" id="WP_145386171.1">
    <property type="nucleotide sequence ID" value="NZ_CP037423.1"/>
</dbReference>
<dbReference type="PROSITE" id="PS00409">
    <property type="entry name" value="PROKAR_NTER_METHYL"/>
    <property type="match status" value="1"/>
</dbReference>
<proteinExistence type="predicted"/>
<dbReference type="Gene3D" id="3.30.700.10">
    <property type="entry name" value="Glycoprotein, Type 4 Pilin"/>
    <property type="match status" value="1"/>
</dbReference>
<evidence type="ECO:0000256" key="2">
    <source>
        <dbReference type="ARBA" id="ARBA00022481"/>
    </source>
</evidence>
<dbReference type="InterPro" id="IPR013545">
    <property type="entry name" value="T2SS_protein-GspG_C"/>
</dbReference>
<evidence type="ECO:0000256" key="4">
    <source>
        <dbReference type="ARBA" id="ARBA00022989"/>
    </source>
</evidence>
<dbReference type="NCBIfam" id="TIGR01710">
    <property type="entry name" value="typeII_sec_gspG"/>
    <property type="match status" value="1"/>
</dbReference>
<reference evidence="9 10" key="1">
    <citation type="submission" date="2019-03" db="EMBL/GenBank/DDBJ databases">
        <title>Deep-cultivation of Planctomycetes and their phenomic and genomic characterization uncovers novel biology.</title>
        <authorList>
            <person name="Wiegand S."/>
            <person name="Jogler M."/>
            <person name="Boedeker C."/>
            <person name="Pinto D."/>
            <person name="Vollmers J."/>
            <person name="Rivas-Marin E."/>
            <person name="Kohn T."/>
            <person name="Peeters S.H."/>
            <person name="Heuer A."/>
            <person name="Rast P."/>
            <person name="Oberbeckmann S."/>
            <person name="Bunk B."/>
            <person name="Jeske O."/>
            <person name="Meyerdierks A."/>
            <person name="Storesund J.E."/>
            <person name="Kallscheuer N."/>
            <person name="Luecker S."/>
            <person name="Lage O.M."/>
            <person name="Pohl T."/>
            <person name="Merkel B.J."/>
            <person name="Hornburger P."/>
            <person name="Mueller R.-W."/>
            <person name="Bruemmer F."/>
            <person name="Labrenz M."/>
            <person name="Spormann A.M."/>
            <person name="Op den Camp H."/>
            <person name="Overmann J."/>
            <person name="Amann R."/>
            <person name="Jetten M.S.M."/>
            <person name="Mascher T."/>
            <person name="Medema M.H."/>
            <person name="Devos D.P."/>
            <person name="Kaster A.-K."/>
            <person name="Ovreas L."/>
            <person name="Rohde M."/>
            <person name="Galperin M.Y."/>
            <person name="Jogler C."/>
        </authorList>
    </citation>
    <scope>NUCLEOTIDE SEQUENCE [LARGE SCALE GENOMIC DNA]</scope>
    <source>
        <strain evidence="9 10">Enr13</strain>
    </source>
</reference>
<dbReference type="Pfam" id="PF08334">
    <property type="entry name" value="T2SSG"/>
    <property type="match status" value="1"/>
</dbReference>
<dbReference type="AlphaFoldDB" id="A0A518HP03"/>
<evidence type="ECO:0000256" key="1">
    <source>
        <dbReference type="ARBA" id="ARBA00004167"/>
    </source>
</evidence>
<evidence type="ECO:0000313" key="10">
    <source>
        <dbReference type="Proteomes" id="UP000319004"/>
    </source>
</evidence>
<sequence>MYWRDRRSFEQRNAAYVSSKAFPKKGFTLVELMVVIVIIGLLSGVVTISVRSYLIRSKQNIARLEISKISQGLETFYTTYDRYPSSQEGLAVLAQSSDDFVDGIIPFVPLDPWDNPYEYVSPGRSSAYEVTCYGADNREGGSGADKDITSSELQQRGQQR</sequence>
<evidence type="ECO:0000256" key="7">
    <source>
        <dbReference type="SAM" id="Phobius"/>
    </source>
</evidence>
<feature type="compositionally biased region" description="Polar residues" evidence="6">
    <location>
        <begin position="150"/>
        <end position="160"/>
    </location>
</feature>
<dbReference type="KEGG" id="snep:Enr13x_24200"/>
<evidence type="ECO:0000256" key="5">
    <source>
        <dbReference type="ARBA" id="ARBA00023136"/>
    </source>
</evidence>
<evidence type="ECO:0000256" key="6">
    <source>
        <dbReference type="SAM" id="MobiDB-lite"/>
    </source>
</evidence>
<organism evidence="9 10">
    <name type="scientific">Stieleria neptunia</name>
    <dbReference type="NCBI Taxonomy" id="2527979"/>
    <lineage>
        <taxon>Bacteria</taxon>
        <taxon>Pseudomonadati</taxon>
        <taxon>Planctomycetota</taxon>
        <taxon>Planctomycetia</taxon>
        <taxon>Pirellulales</taxon>
        <taxon>Pirellulaceae</taxon>
        <taxon>Stieleria</taxon>
    </lineage>
</organism>
<dbReference type="InterPro" id="IPR012902">
    <property type="entry name" value="N_methyl_site"/>
</dbReference>
<dbReference type="EMBL" id="CP037423">
    <property type="protein sequence ID" value="QDV42572.1"/>
    <property type="molecule type" value="Genomic_DNA"/>
</dbReference>
<dbReference type="InterPro" id="IPR045584">
    <property type="entry name" value="Pilin-like"/>
</dbReference>
<dbReference type="GO" id="GO:0015627">
    <property type="term" value="C:type II protein secretion system complex"/>
    <property type="evidence" value="ECO:0007669"/>
    <property type="project" value="InterPro"/>
</dbReference>
<dbReference type="GO" id="GO:0016020">
    <property type="term" value="C:membrane"/>
    <property type="evidence" value="ECO:0007669"/>
    <property type="project" value="UniProtKB-SubCell"/>
</dbReference>
<keyword evidence="5 7" id="KW-0472">Membrane</keyword>
<name>A0A518HP03_9BACT</name>